<comment type="caution">
    <text evidence="9">The sequence shown here is derived from an EMBL/GenBank/DDBJ whole genome shotgun (WGS) entry which is preliminary data.</text>
</comment>
<dbReference type="PANTHER" id="PTHR42748">
    <property type="entry name" value="NITROGEN METABOLITE REPRESSION PROTEIN NMRA FAMILY MEMBER"/>
    <property type="match status" value="1"/>
</dbReference>
<comment type="subcellular location">
    <subcellularLocation>
        <location evidence="2">Cytoplasm</location>
        <location evidence="2">Perinuclear region</location>
    </subcellularLocation>
    <subcellularLocation>
        <location evidence="1">Nucleus</location>
    </subcellularLocation>
</comment>
<keyword evidence="4" id="KW-0963">Cytoplasm</keyword>
<dbReference type="EMBL" id="JAGMUU010000016">
    <property type="protein sequence ID" value="KAH7136789.1"/>
    <property type="molecule type" value="Genomic_DNA"/>
</dbReference>
<dbReference type="Proteomes" id="UP000717696">
    <property type="component" value="Unassembled WGS sequence"/>
</dbReference>
<comment type="similarity">
    <text evidence="3">Belongs to the NmrA-type oxidoreductase family.</text>
</comment>
<dbReference type="AlphaFoldDB" id="A0A9P9J088"/>
<name>A0A9P9J088_9HYPO</name>
<proteinExistence type="inferred from homology"/>
<dbReference type="Gene3D" id="3.40.50.720">
    <property type="entry name" value="NAD(P)-binding Rossmann-like Domain"/>
    <property type="match status" value="1"/>
</dbReference>
<dbReference type="FunFam" id="3.40.50.720:FF:000181">
    <property type="entry name" value="NmrA-like family domain-containing protein 1"/>
    <property type="match status" value="1"/>
</dbReference>
<feature type="domain" description="NmrA-like" evidence="8">
    <location>
        <begin position="1"/>
        <end position="283"/>
    </location>
</feature>
<dbReference type="Gene3D" id="3.90.25.10">
    <property type="entry name" value="UDP-galactose 4-epimerase, domain 1"/>
    <property type="match status" value="1"/>
</dbReference>
<evidence type="ECO:0000313" key="9">
    <source>
        <dbReference type="EMBL" id="KAH7136789.1"/>
    </source>
</evidence>
<evidence type="ECO:0000256" key="5">
    <source>
        <dbReference type="ARBA" id="ARBA00022857"/>
    </source>
</evidence>
<dbReference type="InterPro" id="IPR051164">
    <property type="entry name" value="NmrA-like_oxidored"/>
</dbReference>
<dbReference type="OrthoDB" id="300709at2759"/>
<sequence length="305" mass="32865">MSKLITVFGATGNQGGSVIEAILRDPTLSKEFKIRAITRDVTKPSAQALAAKGIEVVAADMSSADALAPAVEGAHTVFLVTNFWETFSADVEIAQGKAVTDAAKAAGVQHLIFSSLLNTTEASAGKLPNITHFDSKAKIEEYIRSTGIPATFVLPGLFMTNFFEWLRKDDKGEYTIALPISPEKGQIPLLDASGDTGKFVAAAIRHHPETLGKRIYAATDYYTPAQIAAEFSEVIKKPAAAIQVPDDVFKSFLPAAAAQELLENMKLLEDPGYYAGADLKESLSLLSEEPISWKAYAELNKAKWQ</sequence>
<dbReference type="InterPro" id="IPR008030">
    <property type="entry name" value="NmrA-like"/>
</dbReference>
<evidence type="ECO:0000313" key="10">
    <source>
        <dbReference type="Proteomes" id="UP000717696"/>
    </source>
</evidence>
<dbReference type="Pfam" id="PF05368">
    <property type="entry name" value="NmrA"/>
    <property type="match status" value="1"/>
</dbReference>
<evidence type="ECO:0000256" key="3">
    <source>
        <dbReference type="ARBA" id="ARBA00006328"/>
    </source>
</evidence>
<gene>
    <name evidence="9" type="ORF">B0J13DRAFT_609657</name>
</gene>
<reference evidence="9" key="1">
    <citation type="journal article" date="2021" name="Nat. Commun.">
        <title>Genetic determinants of endophytism in the Arabidopsis root mycobiome.</title>
        <authorList>
            <person name="Mesny F."/>
            <person name="Miyauchi S."/>
            <person name="Thiergart T."/>
            <person name="Pickel B."/>
            <person name="Atanasova L."/>
            <person name="Karlsson M."/>
            <person name="Huettel B."/>
            <person name="Barry K.W."/>
            <person name="Haridas S."/>
            <person name="Chen C."/>
            <person name="Bauer D."/>
            <person name="Andreopoulos W."/>
            <person name="Pangilinan J."/>
            <person name="LaButti K."/>
            <person name="Riley R."/>
            <person name="Lipzen A."/>
            <person name="Clum A."/>
            <person name="Drula E."/>
            <person name="Henrissat B."/>
            <person name="Kohler A."/>
            <person name="Grigoriev I.V."/>
            <person name="Martin F.M."/>
            <person name="Hacquard S."/>
        </authorList>
    </citation>
    <scope>NUCLEOTIDE SEQUENCE</scope>
    <source>
        <strain evidence="9">MPI-CAGE-AT-0021</strain>
    </source>
</reference>
<keyword evidence="5" id="KW-0521">NADP</keyword>
<evidence type="ECO:0000259" key="8">
    <source>
        <dbReference type="Pfam" id="PF05368"/>
    </source>
</evidence>
<protein>
    <recommendedName>
        <fullName evidence="7">NmrA-like family domain-containing protein 1</fullName>
    </recommendedName>
</protein>
<evidence type="ECO:0000256" key="4">
    <source>
        <dbReference type="ARBA" id="ARBA00022490"/>
    </source>
</evidence>
<dbReference type="CDD" id="cd05251">
    <property type="entry name" value="NmrA_like_SDR_a"/>
    <property type="match status" value="1"/>
</dbReference>
<dbReference type="GO" id="GO:0048471">
    <property type="term" value="C:perinuclear region of cytoplasm"/>
    <property type="evidence" value="ECO:0007669"/>
    <property type="project" value="UniProtKB-SubCell"/>
</dbReference>
<evidence type="ECO:0000256" key="6">
    <source>
        <dbReference type="ARBA" id="ARBA00023242"/>
    </source>
</evidence>
<accession>A0A9P9J088</accession>
<dbReference type="InterPro" id="IPR036291">
    <property type="entry name" value="NAD(P)-bd_dom_sf"/>
</dbReference>
<keyword evidence="10" id="KW-1185">Reference proteome</keyword>
<evidence type="ECO:0000256" key="2">
    <source>
        <dbReference type="ARBA" id="ARBA00004556"/>
    </source>
</evidence>
<evidence type="ECO:0000256" key="7">
    <source>
        <dbReference type="ARBA" id="ARBA00040296"/>
    </source>
</evidence>
<organism evidence="9 10">
    <name type="scientific">Dactylonectria estremocensis</name>
    <dbReference type="NCBI Taxonomy" id="1079267"/>
    <lineage>
        <taxon>Eukaryota</taxon>
        <taxon>Fungi</taxon>
        <taxon>Dikarya</taxon>
        <taxon>Ascomycota</taxon>
        <taxon>Pezizomycotina</taxon>
        <taxon>Sordariomycetes</taxon>
        <taxon>Hypocreomycetidae</taxon>
        <taxon>Hypocreales</taxon>
        <taxon>Nectriaceae</taxon>
        <taxon>Dactylonectria</taxon>
    </lineage>
</organism>
<dbReference type="SUPFAM" id="SSF51735">
    <property type="entry name" value="NAD(P)-binding Rossmann-fold domains"/>
    <property type="match status" value="1"/>
</dbReference>
<keyword evidence="6" id="KW-0539">Nucleus</keyword>
<dbReference type="GO" id="GO:0005634">
    <property type="term" value="C:nucleus"/>
    <property type="evidence" value="ECO:0007669"/>
    <property type="project" value="UniProtKB-SubCell"/>
</dbReference>
<evidence type="ECO:0000256" key="1">
    <source>
        <dbReference type="ARBA" id="ARBA00004123"/>
    </source>
</evidence>
<dbReference type="PANTHER" id="PTHR42748:SF31">
    <property type="entry name" value="NMRA-LIKE DOMAIN-CONTAINING PROTEIN-RELATED"/>
    <property type="match status" value="1"/>
</dbReference>